<dbReference type="PROSITE" id="PS00759">
    <property type="entry name" value="ARGE_DAPE_CPG2_2"/>
    <property type="match status" value="1"/>
</dbReference>
<dbReference type="RefSeq" id="WP_057973333.1">
    <property type="nucleotide sequence ID" value="NZ_AZDI01000001.1"/>
</dbReference>
<gene>
    <name evidence="9" type="ORF">FC66_GL000008</name>
</gene>
<dbReference type="EMBL" id="AZDI01000001">
    <property type="protein sequence ID" value="KRK46386.1"/>
    <property type="molecule type" value="Genomic_DNA"/>
</dbReference>
<evidence type="ECO:0000256" key="8">
    <source>
        <dbReference type="ARBA" id="ARBA00023049"/>
    </source>
</evidence>
<dbReference type="OrthoDB" id="9761532at2"/>
<dbReference type="NCBIfam" id="TIGR01887">
    <property type="entry name" value="dipeptidaselike"/>
    <property type="match status" value="1"/>
</dbReference>
<keyword evidence="8" id="KW-0482">Metalloprotease</keyword>
<dbReference type="PATRIC" id="fig|1423719.4.peg.7"/>
<evidence type="ECO:0000256" key="6">
    <source>
        <dbReference type="ARBA" id="ARBA00022833"/>
    </source>
</evidence>
<dbReference type="PANTHER" id="PTHR43808:SF31">
    <property type="entry name" value="N-ACETYL-L-CITRULLINE DEACETYLASE"/>
    <property type="match status" value="1"/>
</dbReference>
<keyword evidence="3" id="KW-0645">Protease</keyword>
<organism evidence="9 10">
    <name type="scientific">Dellaglioa algida DSM 15638</name>
    <dbReference type="NCBI Taxonomy" id="1423719"/>
    <lineage>
        <taxon>Bacteria</taxon>
        <taxon>Bacillati</taxon>
        <taxon>Bacillota</taxon>
        <taxon>Bacilli</taxon>
        <taxon>Lactobacillales</taxon>
        <taxon>Lactobacillaceae</taxon>
        <taxon>Dellaglioa</taxon>
    </lineage>
</organism>
<comment type="caution">
    <text evidence="9">The sequence shown here is derived from an EMBL/GenBank/DDBJ whole genome shotgun (WGS) entry which is preliminary data.</text>
</comment>
<evidence type="ECO:0000256" key="4">
    <source>
        <dbReference type="ARBA" id="ARBA00022723"/>
    </source>
</evidence>
<dbReference type="GO" id="GO:0008777">
    <property type="term" value="F:acetylornithine deacetylase activity"/>
    <property type="evidence" value="ECO:0007669"/>
    <property type="project" value="TreeGrafter"/>
</dbReference>
<comment type="cofactor">
    <cofactor evidence="1">
        <name>Zn(2+)</name>
        <dbReference type="ChEBI" id="CHEBI:29105"/>
    </cofactor>
</comment>
<dbReference type="GO" id="GO:0006508">
    <property type="term" value="P:proteolysis"/>
    <property type="evidence" value="ECO:0007669"/>
    <property type="project" value="UniProtKB-KW"/>
</dbReference>
<evidence type="ECO:0000256" key="2">
    <source>
        <dbReference type="ARBA" id="ARBA00006247"/>
    </source>
</evidence>
<accession>A0A0R1HSM8</accession>
<keyword evidence="4" id="KW-0479">Metal-binding</keyword>
<evidence type="ECO:0000256" key="3">
    <source>
        <dbReference type="ARBA" id="ARBA00022670"/>
    </source>
</evidence>
<dbReference type="GO" id="GO:0008237">
    <property type="term" value="F:metallopeptidase activity"/>
    <property type="evidence" value="ECO:0007669"/>
    <property type="project" value="UniProtKB-KW"/>
</dbReference>
<evidence type="ECO:0000313" key="10">
    <source>
        <dbReference type="Proteomes" id="UP000051450"/>
    </source>
</evidence>
<proteinExistence type="inferred from homology"/>
<dbReference type="Proteomes" id="UP000051450">
    <property type="component" value="Unassembled WGS sequence"/>
</dbReference>
<keyword evidence="5" id="KW-0378">Hydrolase</keyword>
<dbReference type="InterPro" id="IPR036264">
    <property type="entry name" value="Bact_exopeptidase_dim_dom"/>
</dbReference>
<dbReference type="STRING" id="1423719.FC66_GL000008"/>
<comment type="similarity">
    <text evidence="2">Belongs to the peptidase M20A family.</text>
</comment>
<reference evidence="9 10" key="1">
    <citation type="journal article" date="2015" name="Genome Announc.">
        <title>Expanding the biotechnology potential of lactobacilli through comparative genomics of 213 strains and associated genera.</title>
        <authorList>
            <person name="Sun Z."/>
            <person name="Harris H.M."/>
            <person name="McCann A."/>
            <person name="Guo C."/>
            <person name="Argimon S."/>
            <person name="Zhang W."/>
            <person name="Yang X."/>
            <person name="Jeffery I.B."/>
            <person name="Cooney J.C."/>
            <person name="Kagawa T.F."/>
            <person name="Liu W."/>
            <person name="Song Y."/>
            <person name="Salvetti E."/>
            <person name="Wrobel A."/>
            <person name="Rasinkangas P."/>
            <person name="Parkhill J."/>
            <person name="Rea M.C."/>
            <person name="O'Sullivan O."/>
            <person name="Ritari J."/>
            <person name="Douillard F.P."/>
            <person name="Paul Ross R."/>
            <person name="Yang R."/>
            <person name="Briner A.E."/>
            <person name="Felis G.E."/>
            <person name="de Vos W.M."/>
            <person name="Barrangou R."/>
            <person name="Klaenhammer T.R."/>
            <person name="Caufield P.W."/>
            <person name="Cui Y."/>
            <person name="Zhang H."/>
            <person name="O'Toole P.W."/>
        </authorList>
    </citation>
    <scope>NUCLEOTIDE SEQUENCE [LARGE SCALE GENOMIC DNA]</scope>
    <source>
        <strain evidence="9 10">DSM 15638</strain>
    </source>
</reference>
<sequence length="465" mass="50891">MSIDWKAEVEKRQDALLEDLFSMLKIESVRDESIATTEAPLGPGPKAGLDKFLEIGARDGFKTLNLDGLAGHIEFGEGDETLGILAHVDVMPAGNGWDTDPFSPVVKDGRIYARGASDDKGPGMAAYYGLKIIQELGLSVSKKVRFIIGTDEESGWRGMTHYLENMPEPDFGFSPDAFFPIINGEKGNITYFLNFNGSNGEKDQLLEFDAGLRENMVPRDAKAVIKTENGAEMEEVFNEFIAANVVTGELERHDDMVTISMVGKAAHAQEPKNGENAGTFLALFLNQFDFGGDAGNYLRLAADYLHKDSRMNNFNIAFTNDIMGDLTMNSGIFTFKADKGGQMALNFRFPKGMTEVDIKRGIENITNEMDVTIEAGRLQGPHYVSPEDPLVKTLLGVYTKQTGEKAEGLVVGGGTYGRLLKRGVAFGAMFPGVPDTMHQANEFIPLDDVFKAAAIYAEGIYELIK</sequence>
<dbReference type="Gene3D" id="3.40.630.10">
    <property type="entry name" value="Zn peptidases"/>
    <property type="match status" value="1"/>
</dbReference>
<dbReference type="InterPro" id="IPR010964">
    <property type="entry name" value="M20A_pepV-rel"/>
</dbReference>
<dbReference type="SUPFAM" id="SSF53187">
    <property type="entry name" value="Zn-dependent exopeptidases"/>
    <property type="match status" value="1"/>
</dbReference>
<name>A0A0R1HSM8_9LACO</name>
<dbReference type="CDD" id="cd03888">
    <property type="entry name" value="M20_PepV"/>
    <property type="match status" value="1"/>
</dbReference>
<dbReference type="PANTHER" id="PTHR43808">
    <property type="entry name" value="ACETYLORNITHINE DEACETYLASE"/>
    <property type="match status" value="1"/>
</dbReference>
<dbReference type="InterPro" id="IPR001261">
    <property type="entry name" value="ArgE/DapE_CS"/>
</dbReference>
<dbReference type="GO" id="GO:0006526">
    <property type="term" value="P:L-arginine biosynthetic process"/>
    <property type="evidence" value="ECO:0007669"/>
    <property type="project" value="TreeGrafter"/>
</dbReference>
<dbReference type="InterPro" id="IPR002933">
    <property type="entry name" value="Peptidase_M20"/>
</dbReference>
<evidence type="ECO:0000256" key="1">
    <source>
        <dbReference type="ARBA" id="ARBA00001947"/>
    </source>
</evidence>
<evidence type="ECO:0000313" key="9">
    <source>
        <dbReference type="EMBL" id="KRK46386.1"/>
    </source>
</evidence>
<evidence type="ECO:0000256" key="5">
    <source>
        <dbReference type="ARBA" id="ARBA00022801"/>
    </source>
</evidence>
<dbReference type="GO" id="GO:0008270">
    <property type="term" value="F:zinc ion binding"/>
    <property type="evidence" value="ECO:0007669"/>
    <property type="project" value="InterPro"/>
</dbReference>
<dbReference type="Gene3D" id="3.30.70.360">
    <property type="match status" value="2"/>
</dbReference>
<dbReference type="SUPFAM" id="SSF55031">
    <property type="entry name" value="Bacterial exopeptidase dimerisation domain"/>
    <property type="match status" value="1"/>
</dbReference>
<evidence type="ECO:0000256" key="7">
    <source>
        <dbReference type="ARBA" id="ARBA00022997"/>
    </source>
</evidence>
<keyword evidence="7" id="KW-0224">Dipeptidase</keyword>
<dbReference type="GO" id="GO:0016805">
    <property type="term" value="F:dipeptidase activity"/>
    <property type="evidence" value="ECO:0007669"/>
    <property type="project" value="UniProtKB-KW"/>
</dbReference>
<protein>
    <submittedName>
        <fullName evidence="9">Xaa-His dipeptidase</fullName>
    </submittedName>
</protein>
<dbReference type="NCBIfam" id="NF005591">
    <property type="entry name" value="PRK07318.1"/>
    <property type="match status" value="1"/>
</dbReference>
<keyword evidence="10" id="KW-1185">Reference proteome</keyword>
<dbReference type="AlphaFoldDB" id="A0A0R1HSM8"/>
<dbReference type="Pfam" id="PF01546">
    <property type="entry name" value="Peptidase_M20"/>
    <property type="match status" value="1"/>
</dbReference>
<keyword evidence="6" id="KW-0862">Zinc</keyword>
<dbReference type="InterPro" id="IPR050072">
    <property type="entry name" value="Peptidase_M20A"/>
</dbReference>